<accession>A0A7Y9WA27</accession>
<gene>
    <name evidence="4" type="ORF">GGD41_004252</name>
</gene>
<name>A0A7Y9WA27_9BURK</name>
<comment type="similarity">
    <text evidence="1">Belongs to the leucine-binding protein family.</text>
</comment>
<organism evidence="4 5">
    <name type="scientific">Paraburkholderia bryophila</name>
    <dbReference type="NCBI Taxonomy" id="420952"/>
    <lineage>
        <taxon>Bacteria</taxon>
        <taxon>Pseudomonadati</taxon>
        <taxon>Pseudomonadota</taxon>
        <taxon>Betaproteobacteria</taxon>
        <taxon>Burkholderiales</taxon>
        <taxon>Burkholderiaceae</taxon>
        <taxon>Paraburkholderia</taxon>
    </lineage>
</organism>
<dbReference type="Gene3D" id="3.40.50.2300">
    <property type="match status" value="2"/>
</dbReference>
<dbReference type="InterPro" id="IPR028082">
    <property type="entry name" value="Peripla_BP_I"/>
</dbReference>
<dbReference type="Pfam" id="PF13458">
    <property type="entry name" value="Peripla_BP_6"/>
    <property type="match status" value="1"/>
</dbReference>
<feature type="domain" description="Leucine-binding protein" evidence="3">
    <location>
        <begin position="73"/>
        <end position="397"/>
    </location>
</feature>
<protein>
    <submittedName>
        <fullName evidence="4">ABC-type branched-subunit amino acid transport system substrate-binding protein</fullName>
    </submittedName>
</protein>
<reference evidence="4 5" key="1">
    <citation type="submission" date="2020-07" db="EMBL/GenBank/DDBJ databases">
        <title>Exploring microbial biodiversity for novel pathways involved in the catabolism of aromatic compounds derived from lignin.</title>
        <authorList>
            <person name="Elkins J."/>
        </authorList>
    </citation>
    <scope>NUCLEOTIDE SEQUENCE [LARGE SCALE GENOMIC DNA]</scope>
    <source>
        <strain evidence="4 5">H2C3B</strain>
    </source>
</reference>
<sequence>MPRRKSGAGRPLTRLARYPQPPYILEVTSYADQTGMVWPPLSSPGVRMLRLATIAVAVVTTGFALSANAQVVVTIGHSAPLTGPQSPNGKDNENGARLAIEELNKTGVTVAGQKVTFKLDSEDDQADPKIGVQVAQKLVDSGVVAVVGPYNSGVAIPASRVFNAGGVPMLPVASNPALTKQGFKNIFRIGASDEQLGGTMGQFAAKTLKAKTAAVIDDRTAYGQGVAEQFIKVAKANGIQIVDQEFTNSAATDFLGILTTIKARNPDVIFFGGYAAQGAPMAKQMRQRGLRAKLLGGDGICSADMGKVAGDAASIVYCAQGGIALDKTSAGREFLQKYKAAYNTDTQVYAVSYYDGVKLLADAMVKAGTTTDKAKLIAELAKENYKGVAGTYSFDEYGDLKGAPTTVYVIKNGLPVPYGQ</sequence>
<evidence type="ECO:0000256" key="1">
    <source>
        <dbReference type="ARBA" id="ARBA00010062"/>
    </source>
</evidence>
<dbReference type="InterPro" id="IPR028081">
    <property type="entry name" value="Leu-bd"/>
</dbReference>
<dbReference type="CDD" id="cd06342">
    <property type="entry name" value="PBP1_ABC_LIVBP-like"/>
    <property type="match status" value="1"/>
</dbReference>
<evidence type="ECO:0000313" key="4">
    <source>
        <dbReference type="EMBL" id="NYH17024.1"/>
    </source>
</evidence>
<dbReference type="AlphaFoldDB" id="A0A7Y9WA27"/>
<evidence type="ECO:0000259" key="3">
    <source>
        <dbReference type="Pfam" id="PF13458"/>
    </source>
</evidence>
<dbReference type="PANTHER" id="PTHR47151:SF2">
    <property type="entry name" value="AMINO ACID BINDING PROTEIN"/>
    <property type="match status" value="1"/>
</dbReference>
<keyword evidence="2" id="KW-0732">Signal</keyword>
<evidence type="ECO:0000313" key="5">
    <source>
        <dbReference type="Proteomes" id="UP000572540"/>
    </source>
</evidence>
<dbReference type="PANTHER" id="PTHR47151">
    <property type="entry name" value="LEU/ILE/VAL-BINDING ABC TRANSPORTER SUBUNIT"/>
    <property type="match status" value="1"/>
</dbReference>
<comment type="caution">
    <text evidence="4">The sequence shown here is derived from an EMBL/GenBank/DDBJ whole genome shotgun (WGS) entry which is preliminary data.</text>
</comment>
<dbReference type="Proteomes" id="UP000572540">
    <property type="component" value="Unassembled WGS sequence"/>
</dbReference>
<evidence type="ECO:0000256" key="2">
    <source>
        <dbReference type="ARBA" id="ARBA00022729"/>
    </source>
</evidence>
<dbReference type="SUPFAM" id="SSF53822">
    <property type="entry name" value="Periplasmic binding protein-like I"/>
    <property type="match status" value="1"/>
</dbReference>
<dbReference type="EMBL" id="JACCAU010000001">
    <property type="protein sequence ID" value="NYH17024.1"/>
    <property type="molecule type" value="Genomic_DNA"/>
</dbReference>
<proteinExistence type="inferred from homology"/>